<evidence type="ECO:0000313" key="2">
    <source>
        <dbReference type="Proteomes" id="UP000293547"/>
    </source>
</evidence>
<accession>A0ACB6FPU5</accession>
<gene>
    <name evidence="1" type="ORF">AG0111_0g5309</name>
</gene>
<organism evidence="1 2">
    <name type="scientific">Alternaria gaisen</name>
    <dbReference type="NCBI Taxonomy" id="167740"/>
    <lineage>
        <taxon>Eukaryota</taxon>
        <taxon>Fungi</taxon>
        <taxon>Dikarya</taxon>
        <taxon>Ascomycota</taxon>
        <taxon>Pezizomycotina</taxon>
        <taxon>Dothideomycetes</taxon>
        <taxon>Pleosporomycetidae</taxon>
        <taxon>Pleosporales</taxon>
        <taxon>Pleosporineae</taxon>
        <taxon>Pleosporaceae</taxon>
        <taxon>Alternaria</taxon>
        <taxon>Alternaria sect. Alternaria</taxon>
    </lineage>
</organism>
<reference evidence="1 2" key="1">
    <citation type="journal article" date="2019" name="bioRxiv">
        <title>Genomics, evolutionary history and diagnostics of the Alternaria alternata species group including apple and Asian pear pathotypes.</title>
        <authorList>
            <person name="Armitage A.D."/>
            <person name="Cockerton H.M."/>
            <person name="Sreenivasaprasad S."/>
            <person name="Woodhall J.W."/>
            <person name="Lane C.R."/>
            <person name="Harrison R.J."/>
            <person name="Clarkson J.P."/>
        </authorList>
    </citation>
    <scope>NUCLEOTIDE SEQUENCE [LARGE SCALE GENOMIC DNA]</scope>
    <source>
        <strain evidence="1 2">FERA 650</strain>
    </source>
</reference>
<keyword evidence="2" id="KW-1185">Reference proteome</keyword>
<dbReference type="EMBL" id="PDWZ02000004">
    <property type="protein sequence ID" value="KAB2106429.1"/>
    <property type="molecule type" value="Genomic_DNA"/>
</dbReference>
<comment type="caution">
    <text evidence="1">The sequence shown here is derived from an EMBL/GenBank/DDBJ whole genome shotgun (WGS) entry which is preliminary data.</text>
</comment>
<evidence type="ECO:0000313" key="1">
    <source>
        <dbReference type="EMBL" id="KAB2106429.1"/>
    </source>
</evidence>
<name>A0ACB6FPU5_9PLEO</name>
<protein>
    <submittedName>
        <fullName evidence="1">Uncharacterized protein</fullName>
    </submittedName>
</protein>
<sequence>MYDGCKARVAPRLYDPDFLYDDPTLAALRLGMPSFDYETKEIFGEA</sequence>
<dbReference type="Proteomes" id="UP000293547">
    <property type="component" value="Unassembled WGS sequence"/>
</dbReference>
<proteinExistence type="predicted"/>